<dbReference type="STRING" id="1592317.DPF_0026"/>
<proteinExistence type="predicted"/>
<accession>A0A194ADB9</accession>
<gene>
    <name evidence="1" type="ORF">DPF_0026</name>
</gene>
<evidence type="ECO:0000313" key="2">
    <source>
        <dbReference type="Proteomes" id="UP000095200"/>
    </source>
</evidence>
<dbReference type="InterPro" id="IPR015797">
    <property type="entry name" value="NUDIX_hydrolase-like_dom_sf"/>
</dbReference>
<organism evidence="1 2">
    <name type="scientific">Desulfoplanes formicivorans</name>
    <dbReference type="NCBI Taxonomy" id="1592317"/>
    <lineage>
        <taxon>Bacteria</taxon>
        <taxon>Pseudomonadati</taxon>
        <taxon>Thermodesulfobacteriota</taxon>
        <taxon>Desulfovibrionia</taxon>
        <taxon>Desulfovibrionales</taxon>
        <taxon>Desulfoplanaceae</taxon>
        <taxon>Desulfoplanes</taxon>
    </lineage>
</organism>
<name>A0A194ADB9_9BACT</name>
<dbReference type="Gene3D" id="3.90.79.10">
    <property type="entry name" value="Nucleoside Triphosphate Pyrophosphohydrolase"/>
    <property type="match status" value="1"/>
</dbReference>
<dbReference type="GO" id="GO:0016787">
    <property type="term" value="F:hydrolase activity"/>
    <property type="evidence" value="ECO:0007669"/>
    <property type="project" value="UniProtKB-KW"/>
</dbReference>
<reference evidence="2" key="1">
    <citation type="submission" date="2016-06" db="EMBL/GenBank/DDBJ databases">
        <title>Draft genome sequence of Desulfoplanes formicivorans strain Pf12B.</title>
        <authorList>
            <person name="Watanabe M."/>
            <person name="Kojima H."/>
            <person name="Fukui M."/>
        </authorList>
    </citation>
    <scope>NUCLEOTIDE SEQUENCE [LARGE SCALE GENOMIC DNA]</scope>
    <source>
        <strain evidence="2">Pf12B</strain>
    </source>
</reference>
<sequence>MILPNVSALPSLVEIVDHYNVPLGAMPLEEARRQGLFYRMTLVLLYDKNNKIYLKKIKRDDAPSCQWDLGLETCLHPGESTLDGAYRIIKECIGRETGKLRFAGTILPSVATGRFFVALYKMKHCYQISPPPPIGTYLVVDRDELSGIVKSCPDLVTPRLAYLWGHGKLFDAW</sequence>
<dbReference type="AlphaFoldDB" id="A0A194ADB9"/>
<dbReference type="SUPFAM" id="SSF55811">
    <property type="entry name" value="Nudix"/>
    <property type="match status" value="1"/>
</dbReference>
<dbReference type="EMBL" id="BDFE01000003">
    <property type="protein sequence ID" value="GAU07348.1"/>
    <property type="molecule type" value="Genomic_DNA"/>
</dbReference>
<evidence type="ECO:0000313" key="1">
    <source>
        <dbReference type="EMBL" id="GAU07348.1"/>
    </source>
</evidence>
<protein>
    <submittedName>
        <fullName evidence="1">NUDIX hydrolase</fullName>
    </submittedName>
</protein>
<dbReference type="Proteomes" id="UP000095200">
    <property type="component" value="Unassembled WGS sequence"/>
</dbReference>
<keyword evidence="2" id="KW-1185">Reference proteome</keyword>
<keyword evidence="1" id="KW-0378">Hydrolase</keyword>
<comment type="caution">
    <text evidence="1">The sequence shown here is derived from an EMBL/GenBank/DDBJ whole genome shotgun (WGS) entry which is preliminary data.</text>
</comment>